<gene>
    <name evidence="2" type="ORF">J8273_2071</name>
</gene>
<evidence type="ECO:0000313" key="3">
    <source>
        <dbReference type="Proteomes" id="UP000717585"/>
    </source>
</evidence>
<name>A0A8J6EB59_9EUKA</name>
<organism evidence="2 3">
    <name type="scientific">Carpediemonas membranifera</name>
    <dbReference type="NCBI Taxonomy" id="201153"/>
    <lineage>
        <taxon>Eukaryota</taxon>
        <taxon>Metamonada</taxon>
        <taxon>Carpediemonas-like organisms</taxon>
        <taxon>Carpediemonas</taxon>
    </lineage>
</organism>
<dbReference type="Proteomes" id="UP000717585">
    <property type="component" value="Unassembled WGS sequence"/>
</dbReference>
<dbReference type="AlphaFoldDB" id="A0A8J6EB59"/>
<feature type="region of interest" description="Disordered" evidence="1">
    <location>
        <begin position="1"/>
        <end position="35"/>
    </location>
</feature>
<sequence length="1228" mass="137312">MDRYRQKRAQQAKEREQKERAEAQRRAAEQQAANSVEEITKNPKLWGRIFYEHTLKLEGPRFVVVDSIQKMFLMPRSMIERAPQGNDVSEEVLARALFSSTSKYTSPVRTIALFIKCVSNPSIDMAMKLQDLADLDPEAIETFDPEKIGKDAVSLARAVVHSSTNVRPAASDQQFNPLKTKLVLKFKNPAEPFSMPPKKLLAALSEASDAVKGEGDVADLRRLLFDLAARFLAAESGQPADKYDPDVKTEQADSKEADAPSFVVAKWAAAALAPALKEVHTIALDHRGSFWWSCASVRELLTNVRRVANLDYDHVGDDGADDPGKAIRLEQLIQKPGGPRRVHGVEELQIRNQMIQGDAMWSNLAKLDLMKSNPSHSRVLSLLKLVNSIRNCGGRLRSLSTPELRLSGFQADTRTNTRQLHEATHEVIRDIEEWTMKGTRSNSNYKEVVEANITNRNKGKKFREKQFKWSMISMPDIRKLHFKELAEVDPIYELRSILRNPTPHIRDSAGLTTLIIDRSICNEELRLTMDDFPPTLTYLKLHSGTNDDQRSKIKVRVPATRTEMRRLKHVDLSLMFFPPIDNATPYSVYTPELKSLALAGDSSRALLTFDTASTSPAPGTAIDLTRLDGVESVKSTGVAIKPLSDNGPGTVPSSIRRVEVRALGKAGAVPRQLVGLPGLRWLTMDAPYGVTAADIAQSVAVAELTGFDLSTATFTPQYLHASQCMAIPDTMGPNLRTLCLSNTVLPASLQGVQELDIASYPGRLNLADLNGADLDRLSVSKSAVTCDSDSTIRVHTVEFDPTTTVELHVTPFLPNVQVASVGAPSQLAVIIGKHELMVREFDRVSLSYKKAAMELTAAKAELAANPYFTAAQTRLRDAQLAYDDAMAKQQTDARYQHAKEAYDAVFKSGDDPRPLRVLSVDFKGHADPTQHYVATDTLPRGLTRLELSGVYLRPIRELEKKKNSDSYFETFNRDEAVAETRPRVVPELWFPDMKRFSLEIEDEVFPRPVDAIDNEWKFKLQKITRDTLRETSSLLRQLTTVRDLRIIAPHPKMSNDTHADAPIETRSWYSNQGIDLSALARRASRSGVSQKDMLVWMTSLTSLELKAPFAILEEGVHCPYLVWMKIALPSINTRDILGRRQRSTQEEDNHGAAKLQFARSVLRVPQSSKTWAIGQGIKMNDFVLLADTSPQLKYEYVDFGGEIHDGRRRAVDLKWEGAWEEDVKREPM</sequence>
<reference evidence="2" key="1">
    <citation type="submission" date="2021-05" db="EMBL/GenBank/DDBJ databases">
        <title>A free-living protist that lacks canonical eukaryotic 1 DNA replication and segregation systems.</title>
        <authorList>
            <person name="Salas-Leiva D.E."/>
            <person name="Tromer E.C."/>
            <person name="Curtis B.A."/>
            <person name="Jerlstrom-Hultqvist J."/>
            <person name="Kolisko M."/>
            <person name="Yi Z."/>
            <person name="Salas-Leiva J.S."/>
            <person name="Gallot-Lavallee L."/>
            <person name="Kops G.J.P.L."/>
            <person name="Archibald J.M."/>
            <person name="Simpson A.G.B."/>
            <person name="Roger A.J."/>
        </authorList>
    </citation>
    <scope>NUCLEOTIDE SEQUENCE</scope>
    <source>
        <strain evidence="2">BICM</strain>
    </source>
</reference>
<comment type="caution">
    <text evidence="2">The sequence shown here is derived from an EMBL/GenBank/DDBJ whole genome shotgun (WGS) entry which is preliminary data.</text>
</comment>
<keyword evidence="3" id="KW-1185">Reference proteome</keyword>
<feature type="compositionally biased region" description="Basic residues" evidence="1">
    <location>
        <begin position="1"/>
        <end position="10"/>
    </location>
</feature>
<evidence type="ECO:0000256" key="1">
    <source>
        <dbReference type="SAM" id="MobiDB-lite"/>
    </source>
</evidence>
<feature type="compositionally biased region" description="Basic and acidic residues" evidence="1">
    <location>
        <begin position="11"/>
        <end position="28"/>
    </location>
</feature>
<accession>A0A8J6EB59</accession>
<evidence type="ECO:0000313" key="2">
    <source>
        <dbReference type="EMBL" id="KAG9396340.1"/>
    </source>
</evidence>
<dbReference type="EMBL" id="JAHDYR010000006">
    <property type="protein sequence ID" value="KAG9396340.1"/>
    <property type="molecule type" value="Genomic_DNA"/>
</dbReference>
<protein>
    <submittedName>
        <fullName evidence="2">Uncharacterized protein</fullName>
    </submittedName>
</protein>
<proteinExistence type="predicted"/>